<evidence type="ECO:0000256" key="9">
    <source>
        <dbReference type="ARBA" id="ARBA00022794"/>
    </source>
</evidence>
<feature type="compositionally biased region" description="Low complexity" evidence="20">
    <location>
        <begin position="772"/>
        <end position="785"/>
    </location>
</feature>
<organism evidence="22 23">
    <name type="scientific">Pelobates cultripes</name>
    <name type="common">Western spadefoot toad</name>
    <dbReference type="NCBI Taxonomy" id="61616"/>
    <lineage>
        <taxon>Eukaryota</taxon>
        <taxon>Metazoa</taxon>
        <taxon>Chordata</taxon>
        <taxon>Craniata</taxon>
        <taxon>Vertebrata</taxon>
        <taxon>Euteleostomi</taxon>
        <taxon>Amphibia</taxon>
        <taxon>Batrachia</taxon>
        <taxon>Anura</taxon>
        <taxon>Pelobatoidea</taxon>
        <taxon>Pelobatidae</taxon>
        <taxon>Pelobates</taxon>
    </lineage>
</organism>
<feature type="compositionally biased region" description="Polar residues" evidence="20">
    <location>
        <begin position="630"/>
        <end position="650"/>
    </location>
</feature>
<evidence type="ECO:0000256" key="19">
    <source>
        <dbReference type="SAM" id="Coils"/>
    </source>
</evidence>
<evidence type="ECO:0000256" key="2">
    <source>
        <dbReference type="ARBA" id="ARBA00004120"/>
    </source>
</evidence>
<evidence type="ECO:0000313" key="23">
    <source>
        <dbReference type="Proteomes" id="UP001295444"/>
    </source>
</evidence>
<keyword evidence="9" id="KW-0970">Cilium biogenesis/degradation</keyword>
<dbReference type="Pfam" id="PF13815">
    <property type="entry name" value="Dzip-like_N"/>
    <property type="match status" value="1"/>
</dbReference>
<dbReference type="AlphaFoldDB" id="A0AAD1VSU5"/>
<evidence type="ECO:0000256" key="6">
    <source>
        <dbReference type="ARBA" id="ARBA00022490"/>
    </source>
</evidence>
<feature type="compositionally biased region" description="Low complexity" evidence="20">
    <location>
        <begin position="740"/>
        <end position="749"/>
    </location>
</feature>
<keyword evidence="11 19" id="KW-0175">Coiled coil</keyword>
<dbReference type="FunFam" id="3.30.160.60:FF:001591">
    <property type="entry name" value="DAZ interacting zinc finger protein 1"/>
    <property type="match status" value="1"/>
</dbReference>
<keyword evidence="15" id="KW-0966">Cell projection</keyword>
<dbReference type="InterPro" id="IPR058883">
    <property type="entry name" value="DZIP1_dom"/>
</dbReference>
<dbReference type="GO" id="GO:0005737">
    <property type="term" value="C:cytoplasm"/>
    <property type="evidence" value="ECO:0007669"/>
    <property type="project" value="UniProtKB-ARBA"/>
</dbReference>
<evidence type="ECO:0000256" key="18">
    <source>
        <dbReference type="PROSITE-ProRule" id="PRU00042"/>
    </source>
</evidence>
<accession>A0AAD1VSU5</accession>
<proteinExistence type="inferred from homology"/>
<dbReference type="Pfam" id="PF25977">
    <property type="entry name" value="DZIP1"/>
    <property type="match status" value="1"/>
</dbReference>
<feature type="compositionally biased region" description="Polar residues" evidence="20">
    <location>
        <begin position="602"/>
        <end position="611"/>
    </location>
</feature>
<feature type="coiled-coil region" evidence="19">
    <location>
        <begin position="105"/>
        <end position="153"/>
    </location>
</feature>
<feature type="domain" description="C2H2-type" evidence="21">
    <location>
        <begin position="169"/>
        <end position="192"/>
    </location>
</feature>
<dbReference type="EMBL" id="OW240913">
    <property type="protein sequence ID" value="CAH2246392.1"/>
    <property type="molecule type" value="Genomic_DNA"/>
</dbReference>
<feature type="compositionally biased region" description="Polar residues" evidence="20">
    <location>
        <begin position="717"/>
        <end position="728"/>
    </location>
</feature>
<comment type="subcellular location">
    <subcellularLocation>
        <location evidence="2">Cytoplasm</location>
        <location evidence="2">Cytoskeleton</location>
        <location evidence="2">Cilium basal body</location>
    </subcellularLocation>
    <subcellularLocation>
        <location evidence="1">Cytoplasm</location>
        <location evidence="1">Cytoskeleton</location>
        <location evidence="1">Microtubule organizing center</location>
        <location evidence="1">Centrosome</location>
        <location evidence="1">Centriole</location>
    </subcellularLocation>
    <subcellularLocation>
        <location evidence="3">Nucleus</location>
    </subcellularLocation>
</comment>
<evidence type="ECO:0000256" key="14">
    <source>
        <dbReference type="ARBA" id="ARBA00023242"/>
    </source>
</evidence>
<dbReference type="GO" id="GO:0007507">
    <property type="term" value="P:heart development"/>
    <property type="evidence" value="ECO:0007669"/>
    <property type="project" value="UniProtKB-ARBA"/>
</dbReference>
<dbReference type="Gene3D" id="3.30.160.60">
    <property type="entry name" value="Classic Zinc Finger"/>
    <property type="match status" value="1"/>
</dbReference>
<dbReference type="PROSITE" id="PS50157">
    <property type="entry name" value="ZINC_FINGER_C2H2_2"/>
    <property type="match status" value="1"/>
</dbReference>
<evidence type="ECO:0000256" key="15">
    <source>
        <dbReference type="ARBA" id="ARBA00023273"/>
    </source>
</evidence>
<keyword evidence="6" id="KW-0963">Cytoplasm</keyword>
<name>A0AAD1VSU5_PELCU</name>
<dbReference type="GO" id="GO:0036064">
    <property type="term" value="C:ciliary basal body"/>
    <property type="evidence" value="ECO:0007669"/>
    <property type="project" value="UniProtKB-ARBA"/>
</dbReference>
<keyword evidence="7" id="KW-0479">Metal-binding</keyword>
<feature type="coiled-coil region" evidence="19">
    <location>
        <begin position="206"/>
        <end position="406"/>
    </location>
</feature>
<evidence type="ECO:0000256" key="4">
    <source>
        <dbReference type="ARBA" id="ARBA00009131"/>
    </source>
</evidence>
<evidence type="ECO:0000256" key="16">
    <source>
        <dbReference type="ARBA" id="ARBA00072553"/>
    </source>
</evidence>
<keyword evidence="10" id="KW-0862">Zinc</keyword>
<evidence type="ECO:0000256" key="10">
    <source>
        <dbReference type="ARBA" id="ARBA00022833"/>
    </source>
</evidence>
<keyword evidence="8 18" id="KW-0863">Zinc-finger</keyword>
<evidence type="ECO:0000256" key="13">
    <source>
        <dbReference type="ARBA" id="ARBA00023212"/>
    </source>
</evidence>
<feature type="compositionally biased region" description="Polar residues" evidence="20">
    <location>
        <begin position="547"/>
        <end position="558"/>
    </location>
</feature>
<feature type="compositionally biased region" description="Basic and acidic residues" evidence="20">
    <location>
        <begin position="729"/>
        <end position="739"/>
    </location>
</feature>
<keyword evidence="5" id="KW-0217">Developmental protein</keyword>
<evidence type="ECO:0000256" key="3">
    <source>
        <dbReference type="ARBA" id="ARBA00004123"/>
    </source>
</evidence>
<dbReference type="Proteomes" id="UP001295444">
    <property type="component" value="Chromosome 02"/>
</dbReference>
<dbReference type="PROSITE" id="PS00028">
    <property type="entry name" value="ZINC_FINGER_C2H2_1"/>
    <property type="match status" value="1"/>
</dbReference>
<protein>
    <recommendedName>
        <fullName evidence="16">Cilium assembly protein DZIP1</fullName>
    </recommendedName>
    <alternativeName>
        <fullName evidence="17">DAZ-interacting zinc finger protein 1</fullName>
    </alternativeName>
</protein>
<evidence type="ECO:0000259" key="21">
    <source>
        <dbReference type="PROSITE" id="PS50157"/>
    </source>
</evidence>
<evidence type="ECO:0000313" key="22">
    <source>
        <dbReference type="EMBL" id="CAH2246392.1"/>
    </source>
</evidence>
<sequence length="791" mass="91963">MPGHLTSPVYQPIPHIPIMQKGSLIQSFRFQPRRDGIDWRRFSAIDTERVARELDISTLQESMNSITFCNLDNERCPYCQQPVDPVLLKVLKMAQFIIEYLLHCQDALTINMSQLEDRVEEAIAEHQKTKDELNKQSEELKKVKEESKRRKKLIASQQLLLQASANNYHKCQFCDKSFMNYSFLQGHIQRRHPEITESDRQKKKQVEQMEFGIEELKAKLQITQSQLDAEREMEHQRKMQELEEARHREENVKRDFERWKEEERVKIQDEIDKIRQQFFSQLEDLTLKNSTFENRFQDLVNKKSMTSNLGELEDEEDRRLRKKMEKELRNLRDEMERQEAEWKTTLKEMHKEHGVEKKELLNENKRLRAAMSNDQQSANQQFETHLQTLKSKIQNQKTLIKSQEKMIKDLSTSREVPQVVLPVGGVKEESSEDEYTWGYKYEFSVLLYIDEYPDHNLRIIEALRSDPNSARQFRNILEETLVEKLESIGVKKGAKGVPLATYKSLKALLATQLQQKINKYPEIETIKVKLNKVLTRRVKQWRKNEDTQFSPTNLSPRNPKSPRSIRPPDQVMQSRNMVTVESHKPITKAPVPSPRRRMMGHQNDSGITSVVPSIPPRTPPFTSEDDSSKADPTSFNTPKRKATQNLQTIPRKQKQMETFSDDDSLFDSDTSPEKPSPRSVTFSTAKTNQGSLVHSMAQSIEKQLSKPRQKPVGGVETINSQSMKSQNSPRKDEKMHLSDISDSEISSFDDITENQVIGEQKPRPALRQSADSTGSQGTSVWSSSSIRAERW</sequence>
<keyword evidence="13" id="KW-0206">Cytoskeleton</keyword>
<dbReference type="PANTHER" id="PTHR21502">
    <property type="entry name" value="ZINC FINGER PROTEIN DZIP1"/>
    <property type="match status" value="1"/>
</dbReference>
<keyword evidence="14" id="KW-0539">Nucleus</keyword>
<dbReference type="GO" id="GO:0008270">
    <property type="term" value="F:zinc ion binding"/>
    <property type="evidence" value="ECO:0007669"/>
    <property type="project" value="UniProtKB-KW"/>
</dbReference>
<feature type="region of interest" description="Disordered" evidence="20">
    <location>
        <begin position="544"/>
        <end position="791"/>
    </location>
</feature>
<evidence type="ECO:0000256" key="8">
    <source>
        <dbReference type="ARBA" id="ARBA00022771"/>
    </source>
</evidence>
<dbReference type="InterPro" id="IPR013087">
    <property type="entry name" value="Znf_C2H2_type"/>
</dbReference>
<keyword evidence="23" id="KW-1185">Reference proteome</keyword>
<dbReference type="InterPro" id="IPR032714">
    <property type="entry name" value="DZIP1_N"/>
</dbReference>
<evidence type="ECO:0000256" key="5">
    <source>
        <dbReference type="ARBA" id="ARBA00022473"/>
    </source>
</evidence>
<evidence type="ECO:0000256" key="20">
    <source>
        <dbReference type="SAM" id="MobiDB-lite"/>
    </source>
</evidence>
<dbReference type="PANTHER" id="PTHR21502:SF8">
    <property type="entry name" value="CILIUM ASSEMBLY PROTEIN DZIP1L"/>
    <property type="match status" value="1"/>
</dbReference>
<dbReference type="GO" id="GO:0060271">
    <property type="term" value="P:cilium assembly"/>
    <property type="evidence" value="ECO:0007669"/>
    <property type="project" value="TreeGrafter"/>
</dbReference>
<reference evidence="22" key="1">
    <citation type="submission" date="2022-03" db="EMBL/GenBank/DDBJ databases">
        <authorList>
            <person name="Alioto T."/>
            <person name="Alioto T."/>
            <person name="Gomez Garrido J."/>
        </authorList>
    </citation>
    <scope>NUCLEOTIDE SEQUENCE</scope>
</reference>
<dbReference type="GO" id="GO:0005814">
    <property type="term" value="C:centriole"/>
    <property type="evidence" value="ECO:0007669"/>
    <property type="project" value="UniProtKB-SubCell"/>
</dbReference>
<evidence type="ECO:0000256" key="17">
    <source>
        <dbReference type="ARBA" id="ARBA00079993"/>
    </source>
</evidence>
<dbReference type="GO" id="GO:0005634">
    <property type="term" value="C:nucleus"/>
    <property type="evidence" value="ECO:0007669"/>
    <property type="project" value="UniProtKB-SubCell"/>
</dbReference>
<keyword evidence="12" id="KW-0969">Cilium</keyword>
<evidence type="ECO:0000256" key="11">
    <source>
        <dbReference type="ARBA" id="ARBA00023054"/>
    </source>
</evidence>
<gene>
    <name evidence="22" type="ORF">PECUL_23A049135</name>
</gene>
<evidence type="ECO:0000256" key="7">
    <source>
        <dbReference type="ARBA" id="ARBA00022723"/>
    </source>
</evidence>
<dbReference type="InterPro" id="IPR051241">
    <property type="entry name" value="DZIP_RILPL"/>
</dbReference>
<evidence type="ECO:0000256" key="1">
    <source>
        <dbReference type="ARBA" id="ARBA00004114"/>
    </source>
</evidence>
<evidence type="ECO:0000256" key="12">
    <source>
        <dbReference type="ARBA" id="ARBA00023069"/>
    </source>
</evidence>
<feature type="compositionally biased region" description="Polar residues" evidence="20">
    <location>
        <begin position="678"/>
        <end position="702"/>
    </location>
</feature>
<comment type="similarity">
    <text evidence="4">Belongs to the DZIP C2H2-type zinc-finger protein family.</text>
</comment>